<organism evidence="2 3">
    <name type="scientific">Flammeovirga aprica JL-4</name>
    <dbReference type="NCBI Taxonomy" id="694437"/>
    <lineage>
        <taxon>Bacteria</taxon>
        <taxon>Pseudomonadati</taxon>
        <taxon>Bacteroidota</taxon>
        <taxon>Cytophagia</taxon>
        <taxon>Cytophagales</taxon>
        <taxon>Flammeovirgaceae</taxon>
        <taxon>Flammeovirga</taxon>
    </lineage>
</organism>
<protein>
    <submittedName>
        <fullName evidence="2">Uncharacterized protein</fullName>
    </submittedName>
</protein>
<keyword evidence="3" id="KW-1185">Reference proteome</keyword>
<dbReference type="EMBL" id="JABANE010000211">
    <property type="protein sequence ID" value="NME72796.1"/>
    <property type="molecule type" value="Genomic_DNA"/>
</dbReference>
<dbReference type="AlphaFoldDB" id="A0A7X9S1R3"/>
<name>A0A7X9S1R3_9BACT</name>
<evidence type="ECO:0000313" key="3">
    <source>
        <dbReference type="Proteomes" id="UP000576082"/>
    </source>
</evidence>
<dbReference type="Proteomes" id="UP000576082">
    <property type="component" value="Unassembled WGS sequence"/>
</dbReference>
<feature type="transmembrane region" description="Helical" evidence="1">
    <location>
        <begin position="46"/>
        <end position="67"/>
    </location>
</feature>
<accession>A0A7X9S1R3</accession>
<keyword evidence="1" id="KW-0812">Transmembrane</keyword>
<sequence>MNAKQIKNIIVFLLSTGIITILATTITTLNKTNTWFENLQHTCVTLSLLLIVSISSLIIGTVIGYIFNIPKTNPERSSKEKFQQNRNLEKVSDWLMKMLVGIGLTQFNNIVNELFKISEYVAGSLTTLADKAEPFLVMGLLIYFLLSGFIVGYLYTNFRLIEITNASQS</sequence>
<proteinExistence type="predicted"/>
<reference evidence="2 3" key="1">
    <citation type="submission" date="2020-04" db="EMBL/GenBank/DDBJ databases">
        <title>Flammeovirga sp. SR4, a novel species isolated from seawater.</title>
        <authorList>
            <person name="Wang X."/>
        </authorList>
    </citation>
    <scope>NUCLEOTIDE SEQUENCE [LARGE SCALE GENOMIC DNA]</scope>
    <source>
        <strain evidence="2 3">ATCC 23126</strain>
    </source>
</reference>
<evidence type="ECO:0000256" key="1">
    <source>
        <dbReference type="SAM" id="Phobius"/>
    </source>
</evidence>
<evidence type="ECO:0000313" key="2">
    <source>
        <dbReference type="EMBL" id="NME72796.1"/>
    </source>
</evidence>
<comment type="caution">
    <text evidence="2">The sequence shown here is derived from an EMBL/GenBank/DDBJ whole genome shotgun (WGS) entry which is preliminary data.</text>
</comment>
<gene>
    <name evidence="2" type="ORF">HHU12_32870</name>
</gene>
<keyword evidence="1" id="KW-1133">Transmembrane helix</keyword>
<feature type="transmembrane region" description="Helical" evidence="1">
    <location>
        <begin position="9"/>
        <end position="26"/>
    </location>
</feature>
<dbReference type="RefSeq" id="WP_169660965.1">
    <property type="nucleotide sequence ID" value="NZ_JABANE010000211.1"/>
</dbReference>
<feature type="transmembrane region" description="Helical" evidence="1">
    <location>
        <begin position="135"/>
        <end position="155"/>
    </location>
</feature>
<keyword evidence="1" id="KW-0472">Membrane</keyword>